<dbReference type="SUPFAM" id="SSF52255">
    <property type="entry name" value="N5-CAIR mutase (phosphoribosylaminoimidazole carboxylase, PurE)"/>
    <property type="match status" value="1"/>
</dbReference>
<keyword evidence="5" id="KW-1185">Reference proteome</keyword>
<dbReference type="GO" id="GO:0006189">
    <property type="term" value="P:'de novo' IMP biosynthetic process"/>
    <property type="evidence" value="ECO:0007669"/>
    <property type="project" value="UniProtKB-UniPathway"/>
</dbReference>
<dbReference type="GO" id="GO:0004639">
    <property type="term" value="F:phosphoribosylaminoimidazolesuccinocarboxamide synthase activity"/>
    <property type="evidence" value="ECO:0007669"/>
    <property type="project" value="TreeGrafter"/>
</dbReference>
<sequence>MSQNEQAVLSGLDECKIALSETGEKKNIYKINSLPNVSDFFHSESTLLCYRNLLRLLQYVLVRCAHGDRCDKGILCYLRFVGLENAFVQHGIGPMDYVAHRCKTFPYAWIVKRVPLSSERYSAPMITATKKVGTKKYVTTNDTHLLTRLPKVSGFCAKMDILDEIKRQCDLIFRILEKFALNQCAKLEQLRIKFGVNDETVGHLMAYLLELHPQIPKTADCSDILQAHAFNRLLLTEALSNEICFMASEKNKQDVEPKLSVQLQDLTFNDSPQTNKRLVVLLDSESNSSMSKDACEVADEFGIQVEWRRISMCYAFELLLEIISEYDQEGMATIFVAYDEGKHALAKGVASRTAAPVISVLNSEGEFPGVYRLKNDLSGSNYYHLRV</sequence>
<comment type="pathway">
    <text evidence="1">Purine metabolism; IMP biosynthesis via de novo pathway; 5-amino-1-(5-phospho-D-ribosyl)imidazole-4-carboxamide from 5-amino-1-(5-phospho-D-ribosyl)imidazole-4-carboxylate: step 1/2.</text>
</comment>
<protein>
    <recommendedName>
        <fullName evidence="3">PurE domain-containing protein</fullName>
    </recommendedName>
</protein>
<organism evidence="4 5">
    <name type="scientific">Gongylonema pulchrum</name>
    <dbReference type="NCBI Taxonomy" id="637853"/>
    <lineage>
        <taxon>Eukaryota</taxon>
        <taxon>Metazoa</taxon>
        <taxon>Ecdysozoa</taxon>
        <taxon>Nematoda</taxon>
        <taxon>Chromadorea</taxon>
        <taxon>Rhabditida</taxon>
        <taxon>Spirurina</taxon>
        <taxon>Spiruromorpha</taxon>
        <taxon>Spiruroidea</taxon>
        <taxon>Gongylonematidae</taxon>
        <taxon>Gongylonema</taxon>
    </lineage>
</organism>
<evidence type="ECO:0000256" key="1">
    <source>
        <dbReference type="ARBA" id="ARBA00004672"/>
    </source>
</evidence>
<dbReference type="PANTHER" id="PTHR43599">
    <property type="entry name" value="MULTIFUNCTIONAL PROTEIN ADE2"/>
    <property type="match status" value="1"/>
</dbReference>
<accession>A0A3P6Q8Q5</accession>
<dbReference type="OrthoDB" id="9991235at2759"/>
<dbReference type="GO" id="GO:0005829">
    <property type="term" value="C:cytosol"/>
    <property type="evidence" value="ECO:0007669"/>
    <property type="project" value="TreeGrafter"/>
</dbReference>
<gene>
    <name evidence="4" type="ORF">GPUH_LOCUS1013</name>
</gene>
<dbReference type="Pfam" id="PF00731">
    <property type="entry name" value="AIRC"/>
    <property type="match status" value="1"/>
</dbReference>
<evidence type="ECO:0000313" key="5">
    <source>
        <dbReference type="Proteomes" id="UP000271098"/>
    </source>
</evidence>
<dbReference type="AlphaFoldDB" id="A0A3P6Q8Q5"/>
<dbReference type="Proteomes" id="UP000271098">
    <property type="component" value="Unassembled WGS sequence"/>
</dbReference>
<dbReference type="InterPro" id="IPR000031">
    <property type="entry name" value="PurE_dom"/>
</dbReference>
<evidence type="ECO:0000313" key="4">
    <source>
        <dbReference type="EMBL" id="VDK29214.1"/>
    </source>
</evidence>
<dbReference type="EMBL" id="UYRT01001106">
    <property type="protein sequence ID" value="VDK29214.1"/>
    <property type="molecule type" value="Genomic_DNA"/>
</dbReference>
<dbReference type="Gene3D" id="3.40.50.1970">
    <property type="match status" value="1"/>
</dbReference>
<comment type="pathway">
    <text evidence="2">Purine metabolism; IMP biosynthesis via de novo pathway; 5-amino-1-(5-phospho-D-ribosyl)imidazole-4-carboxylate from 5-amino-1-(5-phospho-D-ribosyl)imidazole (carboxylase route): step 1/1.</text>
</comment>
<evidence type="ECO:0000256" key="2">
    <source>
        <dbReference type="ARBA" id="ARBA00004747"/>
    </source>
</evidence>
<dbReference type="InterPro" id="IPR050089">
    <property type="entry name" value="SAICAR_synthetase"/>
</dbReference>
<proteinExistence type="predicted"/>
<dbReference type="UniPathway" id="UPA00074">
    <property type="reaction ID" value="UER00130"/>
</dbReference>
<evidence type="ECO:0000259" key="3">
    <source>
        <dbReference type="Pfam" id="PF00731"/>
    </source>
</evidence>
<dbReference type="PANTHER" id="PTHR43599:SF8">
    <property type="entry name" value="SI:DKEY-261J15.2"/>
    <property type="match status" value="1"/>
</dbReference>
<reference evidence="4 5" key="1">
    <citation type="submission" date="2018-11" db="EMBL/GenBank/DDBJ databases">
        <authorList>
            <consortium name="Pathogen Informatics"/>
        </authorList>
    </citation>
    <scope>NUCLEOTIDE SEQUENCE [LARGE SCALE GENOMIC DNA]</scope>
</reference>
<name>A0A3P6Q8Q5_9BILA</name>
<feature type="domain" description="PurE" evidence="3">
    <location>
        <begin position="279"/>
        <end position="363"/>
    </location>
</feature>